<proteinExistence type="predicted"/>
<evidence type="ECO:0000313" key="1">
    <source>
        <dbReference type="EMBL" id="KAJ1898747.1"/>
    </source>
</evidence>
<name>A0ACC1IQ35_9FUNG</name>
<reference evidence="1" key="1">
    <citation type="submission" date="2022-07" db="EMBL/GenBank/DDBJ databases">
        <title>Phylogenomic reconstructions and comparative analyses of Kickxellomycotina fungi.</title>
        <authorList>
            <person name="Reynolds N.K."/>
            <person name="Stajich J.E."/>
            <person name="Barry K."/>
            <person name="Grigoriev I.V."/>
            <person name="Crous P."/>
            <person name="Smith M.E."/>
        </authorList>
    </citation>
    <scope>NUCLEOTIDE SEQUENCE</scope>
    <source>
        <strain evidence="1">Benny 63K</strain>
    </source>
</reference>
<dbReference type="EC" id="6.1.1.17" evidence="1"/>
<keyword evidence="1" id="KW-0436">Ligase</keyword>
<dbReference type="EMBL" id="JANBPG010000212">
    <property type="protein sequence ID" value="KAJ1898747.1"/>
    <property type="molecule type" value="Genomic_DNA"/>
</dbReference>
<evidence type="ECO:0000313" key="2">
    <source>
        <dbReference type="Proteomes" id="UP001150581"/>
    </source>
</evidence>
<dbReference type="Proteomes" id="UP001150581">
    <property type="component" value="Unassembled WGS sequence"/>
</dbReference>
<protein>
    <submittedName>
        <fullName evidence="1">Glutamate--tRNA ligase</fullName>
        <ecNumber evidence="1">6.1.1.17</ecNumber>
    </submittedName>
</protein>
<organism evidence="1 2">
    <name type="scientific">Kickxella alabastrina</name>
    <dbReference type="NCBI Taxonomy" id="61397"/>
    <lineage>
        <taxon>Eukaryota</taxon>
        <taxon>Fungi</taxon>
        <taxon>Fungi incertae sedis</taxon>
        <taxon>Zoopagomycota</taxon>
        <taxon>Kickxellomycotina</taxon>
        <taxon>Kickxellomycetes</taxon>
        <taxon>Kickxellales</taxon>
        <taxon>Kickxellaceae</taxon>
        <taxon>Kickxella</taxon>
    </lineage>
</organism>
<sequence>MLISVDLLHHMSYPVTLIFLPGYAAQMHSHIVGSPTHLATILWCSALSALLIPHYHLSPPLHGISRLGLSLSLWCLWLPAGGATNSALLYAFCAVHGLFLGSVGVHLMDDLLATGGLIEAWIRAGVCSLGAVVGVLVAGWLFIGVGSAGQYMPAITFAAAASFLAAVVQLIVAGALAEFANESSPGSFTVSWHEGASLKGKDKAANAVLAQNGQETIGEPSVVQAILSRLPSTADQQEWIQFAQERLSVSNYKDFEAALAHLDHHLVMRSFVSGYAPTQADLAIWGALRASAIFQRNLKTKPEILGDHLTRWYAQVNTHPAVTRLADLQQQANKQATTTAKAADQGSFDLGLQNVEYGRVVTRFPPEPSGFLHIGHAKAVLLNEHVARSNGGKLIVRFDDTNPSKEKVEFEDSIVEDLRLLGVEGDVVSHTSDFFDKIYNYALQMIRSGHAYVDNTDQETMREERGAGIASKCRDLSIEENLERFELMRQATEYGQTCCLRAKMSVDNPNKAMRDPVIYRCNLTPHHRTGTQWKIYPTYDFCCPIVDSIEGVTHALRSMEYRDRNPQYEWFFPALNLRPVQIMDFSRMNFVYTLLSKRKLQWFVDQGLVSGWDDPRFPTVRGIRRRGMTIEALRQYVLMQGASQKNMLLEWDKIWSLNKRIIDPVAPRHTALLKKDLVPASLSNGPAEPIVKEMAKHKKNAELGTKQTVFSSQLFINQEDAAACEVGEELTLMDWGNAIVESIDRTGSTVTNLVLRLHLEGDVKATKKKITWLAQSPSVHPVEAMLVDYDYLITKKKLEEDDSVESVLTPKTEYADSAIVDANVALLPQGAILQIERVGYFIVDKVAKESELQLVTLVKIPDGRASSIASKHKEGEAGTAAVKAEGAAVKGAKGSPWDKGNKKKAEAEAEVKPEAKAEAEAQQEQQQAVVVNDASLGLPKPKDTVDMYETGRIYGDVEIDQPKNITSMYETKRIY</sequence>
<comment type="caution">
    <text evidence="1">The sequence shown here is derived from an EMBL/GenBank/DDBJ whole genome shotgun (WGS) entry which is preliminary data.</text>
</comment>
<gene>
    <name evidence="1" type="primary">GUS1_2</name>
    <name evidence="1" type="ORF">LPJ66_002559</name>
</gene>
<keyword evidence="2" id="KW-1185">Reference proteome</keyword>
<accession>A0ACC1IQ35</accession>